<dbReference type="EMBL" id="QFPP01000191">
    <property type="protein sequence ID" value="PZQ73334.1"/>
    <property type="molecule type" value="Genomic_DNA"/>
</dbReference>
<protein>
    <recommendedName>
        <fullName evidence="3">VWA domain-containing protein</fullName>
    </recommendedName>
</protein>
<evidence type="ECO:0000313" key="2">
    <source>
        <dbReference type="Proteomes" id="UP000249135"/>
    </source>
</evidence>
<feature type="non-terminal residue" evidence="1">
    <location>
        <position position="106"/>
    </location>
</feature>
<name>A0A2W5Q832_VARPD</name>
<dbReference type="PANTHER" id="PTHR39338">
    <property type="entry name" value="BLL5662 PROTEIN-RELATED"/>
    <property type="match status" value="1"/>
</dbReference>
<proteinExistence type="predicted"/>
<reference evidence="1 2" key="1">
    <citation type="submission" date="2017-08" db="EMBL/GenBank/DDBJ databases">
        <title>Infants hospitalized years apart are colonized by the same room-sourced microbial strains.</title>
        <authorList>
            <person name="Brooks B."/>
            <person name="Olm M.R."/>
            <person name="Firek B.A."/>
            <person name="Baker R."/>
            <person name="Thomas B.C."/>
            <person name="Morowitz M.J."/>
            <person name="Banfield J.F."/>
        </authorList>
    </citation>
    <scope>NUCLEOTIDE SEQUENCE [LARGE SCALE GENOMIC DNA]</scope>
    <source>
        <strain evidence="1">S2_005_003_R2_41</strain>
    </source>
</reference>
<organism evidence="1 2">
    <name type="scientific">Variovorax paradoxus</name>
    <dbReference type="NCBI Taxonomy" id="34073"/>
    <lineage>
        <taxon>Bacteria</taxon>
        <taxon>Pseudomonadati</taxon>
        <taxon>Pseudomonadota</taxon>
        <taxon>Betaproteobacteria</taxon>
        <taxon>Burkholderiales</taxon>
        <taxon>Comamonadaceae</taxon>
        <taxon>Variovorax</taxon>
    </lineage>
</organism>
<evidence type="ECO:0008006" key="3">
    <source>
        <dbReference type="Google" id="ProtNLM"/>
    </source>
</evidence>
<dbReference type="PANTHER" id="PTHR39338:SF6">
    <property type="entry name" value="BLL5662 PROTEIN"/>
    <property type="match status" value="1"/>
</dbReference>
<dbReference type="Proteomes" id="UP000249135">
    <property type="component" value="Unassembled WGS sequence"/>
</dbReference>
<dbReference type="AlphaFoldDB" id="A0A2W5Q832"/>
<evidence type="ECO:0000313" key="1">
    <source>
        <dbReference type="EMBL" id="PZQ73334.1"/>
    </source>
</evidence>
<sequence>MERVQQLGDARRGKLAGNLVGFGRALRRAGVRLDASRIALAAEAAQLVGVGSRHDLAAAMESVMVSREQDRAVFRELFDAWFRDPELANKMLAQMLPTAEGRAEPV</sequence>
<gene>
    <name evidence="1" type="ORF">DI563_15130</name>
</gene>
<accession>A0A2W5Q832</accession>
<comment type="caution">
    <text evidence="1">The sequence shown here is derived from an EMBL/GenBank/DDBJ whole genome shotgun (WGS) entry which is preliminary data.</text>
</comment>